<dbReference type="Proteomes" id="UP000011081">
    <property type="component" value="Unassembled WGS sequence"/>
</dbReference>
<dbReference type="RefSeq" id="XP_008073985.1">
    <property type="nucleotide sequence ID" value="XM_008075794.1"/>
</dbReference>
<dbReference type="HOGENOM" id="CLU_1653479_0_0_1"/>
<proteinExistence type="predicted"/>
<organism evidence="1 2">
    <name type="scientific">Vavraia culicis (isolate floridensis)</name>
    <name type="common">Microsporidian parasite</name>
    <dbReference type="NCBI Taxonomy" id="948595"/>
    <lineage>
        <taxon>Eukaryota</taxon>
        <taxon>Fungi</taxon>
        <taxon>Fungi incertae sedis</taxon>
        <taxon>Microsporidia</taxon>
        <taxon>Pleistophoridae</taxon>
        <taxon>Vavraia</taxon>
    </lineage>
</organism>
<evidence type="ECO:0000313" key="2">
    <source>
        <dbReference type="Proteomes" id="UP000011081"/>
    </source>
</evidence>
<dbReference type="AlphaFoldDB" id="L2GW62"/>
<evidence type="ECO:0000313" key="1">
    <source>
        <dbReference type="EMBL" id="ELA47533.1"/>
    </source>
</evidence>
<dbReference type="InParanoid" id="L2GW62"/>
<protein>
    <submittedName>
        <fullName evidence="1">Uncharacterized protein</fullName>
    </submittedName>
</protein>
<name>L2GW62_VAVCU</name>
<dbReference type="VEuPathDB" id="MicrosporidiaDB:VCUG_00964"/>
<accession>L2GW62</accession>
<sequence length="160" mass="18523">MMRVLVKSEGVFVYNTPFTSKNANLSQSVDRDSVCTNARLMPHMRTQDAVFFLLFKRTVLTKSGEPCLLIPTEIYNLFKYTLAYVDDNKWLVNAVLMSLQNDPSIFFCASESYREYRLNGQHDKRAIGTPHDFGGFWTRSESPSKHVMVVFRFKMFLLIS</sequence>
<dbReference type="GeneID" id="19878847"/>
<reference evidence="2" key="1">
    <citation type="submission" date="2011-03" db="EMBL/GenBank/DDBJ databases">
        <title>The genome sequence of Vavraia culicis strain floridensis.</title>
        <authorList>
            <consortium name="The Broad Institute Genome Sequencing Platform"/>
            <person name="Cuomo C."/>
            <person name="Becnel J."/>
            <person name="Sanscrainte N."/>
            <person name="Young S.K."/>
            <person name="Zeng Q."/>
            <person name="Gargeya S."/>
            <person name="Fitzgerald M."/>
            <person name="Haas B."/>
            <person name="Abouelleil A."/>
            <person name="Alvarado L."/>
            <person name="Arachchi H.M."/>
            <person name="Berlin A."/>
            <person name="Chapman S.B."/>
            <person name="Gearin G."/>
            <person name="Goldberg J."/>
            <person name="Griggs A."/>
            <person name="Gujja S."/>
            <person name="Hansen M."/>
            <person name="Heiman D."/>
            <person name="Howarth C."/>
            <person name="Larimer J."/>
            <person name="Lui A."/>
            <person name="MacDonald P.J.P."/>
            <person name="McCowen C."/>
            <person name="Montmayeur A."/>
            <person name="Murphy C."/>
            <person name="Neiman D."/>
            <person name="Pearson M."/>
            <person name="Priest M."/>
            <person name="Roberts A."/>
            <person name="Saif S."/>
            <person name="Shea T."/>
            <person name="Sisk P."/>
            <person name="Stolte C."/>
            <person name="Sykes S."/>
            <person name="Wortman J."/>
            <person name="Nusbaum C."/>
            <person name="Birren B."/>
        </authorList>
    </citation>
    <scope>NUCLEOTIDE SEQUENCE [LARGE SCALE GENOMIC DNA]</scope>
    <source>
        <strain evidence="2">floridensis</strain>
    </source>
</reference>
<gene>
    <name evidence="1" type="ORF">VCUG_00964</name>
</gene>
<dbReference type="EMBL" id="GL877416">
    <property type="protein sequence ID" value="ELA47533.1"/>
    <property type="molecule type" value="Genomic_DNA"/>
</dbReference>
<keyword evidence="2" id="KW-1185">Reference proteome</keyword>